<dbReference type="KEGG" id="pcl:Pcal_1876"/>
<dbReference type="RefSeq" id="WP_011850550.1">
    <property type="nucleotide sequence ID" value="NC_009073.1"/>
</dbReference>
<dbReference type="eggNOG" id="arCOG07834">
    <property type="taxonomic scope" value="Archaea"/>
</dbReference>
<evidence type="ECO:0000313" key="2">
    <source>
        <dbReference type="EMBL" id="ABO09292.1"/>
    </source>
</evidence>
<keyword evidence="3" id="KW-1185">Reference proteome</keyword>
<feature type="compositionally biased region" description="Polar residues" evidence="1">
    <location>
        <begin position="1"/>
        <end position="10"/>
    </location>
</feature>
<protein>
    <submittedName>
        <fullName evidence="2">Uncharacterized protein</fullName>
    </submittedName>
</protein>
<feature type="region of interest" description="Disordered" evidence="1">
    <location>
        <begin position="1"/>
        <end position="22"/>
    </location>
</feature>
<sequence>MPQRQRSSSRLILPLGGPDPASLPHHKTKRVLGEMYELCNLFLYDEAAGAGFMAVGCGTGHIPRVLRVVLNYARCRTYAALPVRWGGGEGWLLPVVSFSLSPCPHLVAEYKGMLAPLYPVVHFDGFSVDGVAAYYISRRRPADVGRRHLWPPVVAKGGRPARVVWSTRYPDVAVFPDDVAEIDPGSVSATQYYPVDYANGVAYLYGLSGGWTLVDELRVPGRGAHLGERFAVYAVEGEYLQMESPWGLDFAVNVVLGTVGGRWVLMGKDGLYLARFERAEGPGGRVGYAVVEEPYRGDVREVEGPSDLPPFVLCTKRVAEVASGCRFPGGFYMGDNLALWEDEAGELVERGREVLKWPL</sequence>
<evidence type="ECO:0000313" key="3">
    <source>
        <dbReference type="Proteomes" id="UP000001431"/>
    </source>
</evidence>
<dbReference type="AlphaFoldDB" id="A3MXC5"/>
<dbReference type="Proteomes" id="UP000001431">
    <property type="component" value="Chromosome"/>
</dbReference>
<dbReference type="OrthoDB" id="30361at2157"/>
<evidence type="ECO:0000256" key="1">
    <source>
        <dbReference type="SAM" id="MobiDB-lite"/>
    </source>
</evidence>
<dbReference type="EMBL" id="CP000561">
    <property type="protein sequence ID" value="ABO09292.1"/>
    <property type="molecule type" value="Genomic_DNA"/>
</dbReference>
<name>A3MXC5_PYRCJ</name>
<dbReference type="GeneID" id="4909629"/>
<accession>A3MXC5</accession>
<organism evidence="2 3">
    <name type="scientific">Pyrobaculum calidifontis (strain DSM 21063 / JCM 11548 / VA1)</name>
    <dbReference type="NCBI Taxonomy" id="410359"/>
    <lineage>
        <taxon>Archaea</taxon>
        <taxon>Thermoproteota</taxon>
        <taxon>Thermoprotei</taxon>
        <taxon>Thermoproteales</taxon>
        <taxon>Thermoproteaceae</taxon>
        <taxon>Pyrobaculum</taxon>
    </lineage>
</organism>
<gene>
    <name evidence="2" type="ordered locus">Pcal_1876</name>
</gene>
<reference evidence="2" key="1">
    <citation type="submission" date="2007-02" db="EMBL/GenBank/DDBJ databases">
        <title>Complete sequence of Pyrobaculum calidifontis JCM 11548.</title>
        <authorList>
            <consortium name="US DOE Joint Genome Institute"/>
            <person name="Copeland A."/>
            <person name="Lucas S."/>
            <person name="Lapidus A."/>
            <person name="Barry K."/>
            <person name="Glavina del Rio T."/>
            <person name="Dalin E."/>
            <person name="Tice H."/>
            <person name="Pitluck S."/>
            <person name="Chain P."/>
            <person name="Malfatti S."/>
            <person name="Shin M."/>
            <person name="Vergez L."/>
            <person name="Schmutz J."/>
            <person name="Larimer F."/>
            <person name="Land M."/>
            <person name="Hauser L."/>
            <person name="Kyrpides N."/>
            <person name="Mikhailova N."/>
            <person name="Cozen A.E."/>
            <person name="Fitz-Gibbon S.T."/>
            <person name="House C.H."/>
            <person name="Saltikov C."/>
            <person name="Lowe T.M."/>
            <person name="Richardson P."/>
        </authorList>
    </citation>
    <scope>NUCLEOTIDE SEQUENCE [LARGE SCALE GENOMIC DNA]</scope>
    <source>
        <strain evidence="2">JCM 11548</strain>
    </source>
</reference>
<proteinExistence type="predicted"/>
<dbReference type="HOGENOM" id="CLU_833192_0_0_2"/>